<keyword evidence="4" id="KW-0378">Hydrolase</keyword>
<feature type="binding site" evidence="6">
    <location>
        <position position="176"/>
    </location>
    <ligand>
        <name>Mg(2+)</name>
        <dbReference type="ChEBI" id="CHEBI:18420"/>
        <label>1</label>
        <note>catalytic</note>
    </ligand>
</feature>
<dbReference type="PANTHER" id="PTHR43200:SF6">
    <property type="entry name" value="3'(2'),5'-BISPHOSPHATE NUCLEOTIDASE"/>
    <property type="match status" value="1"/>
</dbReference>
<dbReference type="Gene3D" id="3.40.190.80">
    <property type="match status" value="1"/>
</dbReference>
<gene>
    <name evidence="8" type="ORF">ALAG00032_LOCUS6903</name>
</gene>
<dbReference type="EMBL" id="HBIJ01009897">
    <property type="protein sequence ID" value="CAE0366159.1"/>
    <property type="molecule type" value="Transcribed_RNA"/>
</dbReference>
<organism evidence="8">
    <name type="scientific">Aureoumbra lagunensis</name>
    <dbReference type="NCBI Taxonomy" id="44058"/>
    <lineage>
        <taxon>Eukaryota</taxon>
        <taxon>Sar</taxon>
        <taxon>Stramenopiles</taxon>
        <taxon>Ochrophyta</taxon>
        <taxon>Pelagophyceae</taxon>
        <taxon>Pelagomonadales</taxon>
        <taxon>Aureoumbra</taxon>
    </lineage>
</organism>
<dbReference type="AlphaFoldDB" id="A0A7S3JVC1"/>
<dbReference type="GO" id="GO:0000103">
    <property type="term" value="P:sulfate assimilation"/>
    <property type="evidence" value="ECO:0007669"/>
    <property type="project" value="TreeGrafter"/>
</dbReference>
<dbReference type="GO" id="GO:0008441">
    <property type="term" value="F:3'(2'),5'-bisphosphate nucleotidase activity"/>
    <property type="evidence" value="ECO:0007669"/>
    <property type="project" value="TreeGrafter"/>
</dbReference>
<dbReference type="PROSITE" id="PS00629">
    <property type="entry name" value="IMP_1"/>
    <property type="match status" value="1"/>
</dbReference>
<dbReference type="CDD" id="cd01517">
    <property type="entry name" value="PAP_phosphatase"/>
    <property type="match status" value="1"/>
</dbReference>
<accession>A0A7S3JVC1</accession>
<feature type="signal peptide" evidence="7">
    <location>
        <begin position="1"/>
        <end position="23"/>
    </location>
</feature>
<comment type="cofactor">
    <cofactor evidence="1 6">
        <name>Mg(2+)</name>
        <dbReference type="ChEBI" id="CHEBI:18420"/>
    </cofactor>
</comment>
<evidence type="ECO:0000313" key="8">
    <source>
        <dbReference type="EMBL" id="CAE0366159.1"/>
    </source>
</evidence>
<evidence type="ECO:0000256" key="1">
    <source>
        <dbReference type="ARBA" id="ARBA00001946"/>
    </source>
</evidence>
<evidence type="ECO:0000256" key="2">
    <source>
        <dbReference type="ARBA" id="ARBA00009759"/>
    </source>
</evidence>
<dbReference type="Gene3D" id="3.30.540.10">
    <property type="entry name" value="Fructose-1,6-Bisphosphatase, subunit A, domain 1"/>
    <property type="match status" value="1"/>
</dbReference>
<reference evidence="8" key="1">
    <citation type="submission" date="2021-01" db="EMBL/GenBank/DDBJ databases">
        <authorList>
            <person name="Corre E."/>
            <person name="Pelletier E."/>
            <person name="Niang G."/>
            <person name="Scheremetjew M."/>
            <person name="Finn R."/>
            <person name="Kale V."/>
            <person name="Holt S."/>
            <person name="Cochrane G."/>
            <person name="Meng A."/>
            <person name="Brown T."/>
            <person name="Cohen L."/>
        </authorList>
    </citation>
    <scope>NUCLEOTIDE SEQUENCE</scope>
    <source>
        <strain evidence="8">CCMP1510</strain>
    </source>
</reference>
<evidence type="ECO:0008006" key="9">
    <source>
        <dbReference type="Google" id="ProtNLM"/>
    </source>
</evidence>
<keyword evidence="7" id="KW-0732">Signal</keyword>
<dbReference type="SUPFAM" id="SSF56655">
    <property type="entry name" value="Carbohydrate phosphatase"/>
    <property type="match status" value="1"/>
</dbReference>
<evidence type="ECO:0000256" key="4">
    <source>
        <dbReference type="ARBA" id="ARBA00022801"/>
    </source>
</evidence>
<sequence length="389" mass="42431">MRQVKQWRFAAVFVLLKRRRVLALMINDRSVWSEAWRRGMPYSESCMYYEEICVAVEAVSKACLAAKRVQEAALSAGEQVKSQAKGDASPVTIGDFAVQGIVLAALAAIWPYDNFVAEESAAELLQCNEATRALAADAAGFSCVQDLVNAVDLSNCSSENTRENLSRSQKRRWILDPIDGTRGFLRGAQFCCALALAIDGEPVLSVLGCPNLDLAKTQIPGALAIALKGHGAYVADESALSFSNHWRPLSARKKDIKTHFNLTLVEGVESSHTNSAWAQAVMNLSGAYSFDSVRLDSQAKAVMLADGRADCFMRLPTAGYREKVWDVAPAVILVQEAGGLFTDRYGRQLQFNEDILSSEVDGLLATGACPELHSKLVDALTQTQYLQRT</sequence>
<dbReference type="InterPro" id="IPR020583">
    <property type="entry name" value="Inositol_monoP_metal-BS"/>
</dbReference>
<dbReference type="Pfam" id="PF00459">
    <property type="entry name" value="Inositol_P"/>
    <property type="match status" value="1"/>
</dbReference>
<dbReference type="PANTHER" id="PTHR43200">
    <property type="entry name" value="PHOSPHATASE"/>
    <property type="match status" value="1"/>
</dbReference>
<keyword evidence="5 6" id="KW-0460">Magnesium</keyword>
<feature type="chain" id="PRO_5030705821" description="3'(2'),5'-bisphosphate nucleotidase" evidence="7">
    <location>
        <begin position="24"/>
        <end position="389"/>
    </location>
</feature>
<dbReference type="InterPro" id="IPR000760">
    <property type="entry name" value="Inositol_monophosphatase-like"/>
</dbReference>
<dbReference type="InterPro" id="IPR051090">
    <property type="entry name" value="Inositol_monoP_superfamily"/>
</dbReference>
<comment type="similarity">
    <text evidence="2">Belongs to the inositol monophosphatase superfamily.</text>
</comment>
<keyword evidence="3 6" id="KW-0479">Metal-binding</keyword>
<feature type="binding site" evidence="6">
    <location>
        <position position="179"/>
    </location>
    <ligand>
        <name>Mg(2+)</name>
        <dbReference type="ChEBI" id="CHEBI:18420"/>
        <label>1</label>
        <note>catalytic</note>
    </ligand>
</feature>
<protein>
    <recommendedName>
        <fullName evidence="9">3'(2'),5'-bisphosphate nucleotidase</fullName>
    </recommendedName>
</protein>
<evidence type="ECO:0000256" key="3">
    <source>
        <dbReference type="ARBA" id="ARBA00022723"/>
    </source>
</evidence>
<evidence type="ECO:0000256" key="7">
    <source>
        <dbReference type="SAM" id="SignalP"/>
    </source>
</evidence>
<evidence type="ECO:0000256" key="5">
    <source>
        <dbReference type="ARBA" id="ARBA00022842"/>
    </source>
</evidence>
<proteinExistence type="inferred from homology"/>
<dbReference type="GO" id="GO:0046872">
    <property type="term" value="F:metal ion binding"/>
    <property type="evidence" value="ECO:0007669"/>
    <property type="project" value="UniProtKB-KW"/>
</dbReference>
<evidence type="ECO:0000256" key="6">
    <source>
        <dbReference type="PIRSR" id="PIRSR600760-2"/>
    </source>
</evidence>
<feature type="binding site" evidence="6">
    <location>
        <position position="178"/>
    </location>
    <ligand>
        <name>Mg(2+)</name>
        <dbReference type="ChEBI" id="CHEBI:18420"/>
        <label>1</label>
        <note>catalytic</note>
    </ligand>
</feature>
<feature type="binding site" evidence="6">
    <location>
        <position position="118"/>
    </location>
    <ligand>
        <name>Mg(2+)</name>
        <dbReference type="ChEBI" id="CHEBI:18420"/>
        <label>1</label>
        <note>catalytic</note>
    </ligand>
</feature>
<feature type="binding site" evidence="6">
    <location>
        <position position="326"/>
    </location>
    <ligand>
        <name>Mg(2+)</name>
        <dbReference type="ChEBI" id="CHEBI:18420"/>
        <label>1</label>
        <note>catalytic</note>
    </ligand>
</feature>
<name>A0A7S3JVC1_9STRA</name>